<proteinExistence type="predicted"/>
<dbReference type="STRING" id="1507870.A0A1V8TN94"/>
<dbReference type="EMBL" id="NAJO01000004">
    <property type="protein sequence ID" value="OQO12847.1"/>
    <property type="molecule type" value="Genomic_DNA"/>
</dbReference>
<dbReference type="Proteomes" id="UP000192596">
    <property type="component" value="Unassembled WGS sequence"/>
</dbReference>
<dbReference type="AlphaFoldDB" id="A0A1V8TN94"/>
<sequence length="230" mass="26498">MALTYGNSRKWINPAVLDKKKDTSLTSAKIKICRNSPFFPSTAQELIRHQIEYATFLAAYRLAKIRQAMSPPIIRLPFSGILTKDSNVSLDALTSNHSLVLGIKTLFTPAYTSTFQPLAPWPSRSELKYEGDDRIATDALHRRFLPLPRMPGNETVNWQHRNVLPQYAFEDFYLEIREEEVFERNHVVGEWEFGVGESKEWEDWVGYGDASGRDVIGWELWDEIERMGCL</sequence>
<reference evidence="2" key="1">
    <citation type="submission" date="2017-03" db="EMBL/GenBank/DDBJ databases">
        <title>Genomes of endolithic fungi from Antarctica.</title>
        <authorList>
            <person name="Coleine C."/>
            <person name="Masonjones S."/>
            <person name="Stajich J.E."/>
        </authorList>
    </citation>
    <scope>NUCLEOTIDE SEQUENCE [LARGE SCALE GENOMIC DNA]</scope>
    <source>
        <strain evidence="2">CCFEE 5527</strain>
    </source>
</reference>
<keyword evidence="2" id="KW-1185">Reference proteome</keyword>
<name>A0A1V8TN94_9PEZI</name>
<evidence type="ECO:0000313" key="2">
    <source>
        <dbReference type="Proteomes" id="UP000192596"/>
    </source>
</evidence>
<accession>A0A1V8TN94</accession>
<protein>
    <submittedName>
        <fullName evidence="1">Uncharacterized protein</fullName>
    </submittedName>
</protein>
<dbReference type="InParanoid" id="A0A1V8TN94"/>
<evidence type="ECO:0000313" key="1">
    <source>
        <dbReference type="EMBL" id="OQO12847.1"/>
    </source>
</evidence>
<organism evidence="1 2">
    <name type="scientific">Cryoendolithus antarcticus</name>
    <dbReference type="NCBI Taxonomy" id="1507870"/>
    <lineage>
        <taxon>Eukaryota</taxon>
        <taxon>Fungi</taxon>
        <taxon>Dikarya</taxon>
        <taxon>Ascomycota</taxon>
        <taxon>Pezizomycotina</taxon>
        <taxon>Dothideomycetes</taxon>
        <taxon>Dothideomycetidae</taxon>
        <taxon>Cladosporiales</taxon>
        <taxon>Cladosporiaceae</taxon>
        <taxon>Cryoendolithus</taxon>
    </lineage>
</organism>
<dbReference type="OrthoDB" id="5305306at2759"/>
<gene>
    <name evidence="1" type="ORF">B0A48_02311</name>
</gene>
<comment type="caution">
    <text evidence="1">The sequence shown here is derived from an EMBL/GenBank/DDBJ whole genome shotgun (WGS) entry which is preliminary data.</text>
</comment>